<organism evidence="3 4">
    <name type="scientific">Mesorhizobium escarrei</name>
    <dbReference type="NCBI Taxonomy" id="666018"/>
    <lineage>
        <taxon>Bacteria</taxon>
        <taxon>Pseudomonadati</taxon>
        <taxon>Pseudomonadota</taxon>
        <taxon>Alphaproteobacteria</taxon>
        <taxon>Hyphomicrobiales</taxon>
        <taxon>Phyllobacteriaceae</taxon>
        <taxon>Mesorhizobium</taxon>
    </lineage>
</organism>
<dbReference type="SUPFAM" id="SSF52540">
    <property type="entry name" value="P-loop containing nucleoside triphosphate hydrolases"/>
    <property type="match status" value="1"/>
</dbReference>
<dbReference type="EMBL" id="CAKXZT010000138">
    <property type="protein sequence ID" value="CAH2404511.1"/>
    <property type="molecule type" value="Genomic_DNA"/>
</dbReference>
<dbReference type="Pfam" id="PF05272">
    <property type="entry name" value="VapE-like_dom"/>
    <property type="match status" value="1"/>
</dbReference>
<dbReference type="SUPFAM" id="SSF56747">
    <property type="entry name" value="Prim-pol domain"/>
    <property type="match status" value="1"/>
</dbReference>
<protein>
    <submittedName>
        <fullName evidence="3">Prim-Pol domain-containing protein</fullName>
    </submittedName>
</protein>
<dbReference type="Pfam" id="PF08707">
    <property type="entry name" value="PriCT_2"/>
    <property type="match status" value="1"/>
</dbReference>
<comment type="caution">
    <text evidence="3">The sequence shown here is derived from an EMBL/GenBank/DDBJ whole genome shotgun (WGS) entry which is preliminary data.</text>
</comment>
<dbReference type="SMART" id="SM00943">
    <property type="entry name" value="Prim-Pol"/>
    <property type="match status" value="1"/>
</dbReference>
<name>A0ABM9E5W1_9HYPH</name>
<evidence type="ECO:0000259" key="2">
    <source>
        <dbReference type="SMART" id="SM00943"/>
    </source>
</evidence>
<dbReference type="Pfam" id="PF09250">
    <property type="entry name" value="Prim-Pol"/>
    <property type="match status" value="1"/>
</dbReference>
<dbReference type="Proteomes" id="UP001153050">
    <property type="component" value="Unassembled WGS sequence"/>
</dbReference>
<accession>A0ABM9E5W1</accession>
<dbReference type="InterPro" id="IPR007936">
    <property type="entry name" value="VapE-like_dom"/>
</dbReference>
<proteinExistence type="predicted"/>
<evidence type="ECO:0000313" key="4">
    <source>
        <dbReference type="Proteomes" id="UP001153050"/>
    </source>
</evidence>
<reference evidence="3 4" key="1">
    <citation type="submission" date="2022-03" db="EMBL/GenBank/DDBJ databases">
        <authorList>
            <person name="Brunel B."/>
        </authorList>
    </citation>
    <scope>NUCLEOTIDE SEQUENCE [LARGE SCALE GENOMIC DNA]</scope>
    <source>
        <strain evidence="3">STM5069sample</strain>
    </source>
</reference>
<keyword evidence="4" id="KW-1185">Reference proteome</keyword>
<sequence>MTNAPTVDSVLGSARPLIEAGASLHWLVPFEKRPIANDWSNAPLQTEALLRASYRNNANIGIRLGEPSKTEGGYLHVFDLDIRKPELAAEAWAVVESLWPGARSLPSVISGSGGDSRHLYFLTDKPLRKKTLAQSKGFEKIWDERQQRHVVKRDWMIDLFGTGVQVVLPPSIHPDTKLPYRWERHLDLDMIGFGIGPIIPGETVEKWGVQSSVVEASDEEDDLFDLVRSEPMDLDDAQIADILKNIPNDGAGAHYDDYVQVGMALHHQFRGSNEGFERWCEWAKQSEKFEAKNAAVRWRSFSQDSKNPVRMATLMQIASNNKLKAEFDFDDGFNLPAVVDKSDLSDLLGASDSNDLSDLVGGAPKPTAKAAEKDDYDPDWVQRLDRNEEGALKSTLPNVNLIVECDPRTRGTVAYSEFKRTVVLRGTGRKATKKRDSSHEPVNLEGKLWQINDPLNGDPWSGHHDNAIRHLLESKTQLKGYGLKVTTRDLEAGVNMAAIKRSFHPVKELLESETWDGKCRAETLFIDYLGCDDTPYYRQAALMTLVGAVARIYRPGHKFDFVPILEGVQGKGKSTFIEILGLHWYMELTGDISEPAKMIEAMQGSWILEIGELSAMQRSEVNDLKAFVSRTQDKARLAWDRRVQDYPRQCIFIGSTNDREYLRDQTGGRRFWPIQCKLEGQIDNPRLRREILQVWAEALHIFRRMEAEHNGAPLPLYLTDEAAKAAVVMQESRRIESAEEVLAGQITSFLDQPIGTDDRFDDLDPDAPKTYRNETCIRQLWEEMLGRDGAVPHTETVKIGRAMLLVGWPRSAGVVQGREITKKWGNCRVYTRPQTAKETP</sequence>
<dbReference type="RefSeq" id="WP_254020042.1">
    <property type="nucleotide sequence ID" value="NZ_CAKXZT010000138.1"/>
</dbReference>
<dbReference type="InterPro" id="IPR015330">
    <property type="entry name" value="DNA_primase/pol_bifunc_N"/>
</dbReference>
<dbReference type="InterPro" id="IPR014819">
    <property type="entry name" value="PriCT_2"/>
</dbReference>
<dbReference type="PANTHER" id="PTHR34985:SF1">
    <property type="entry name" value="SLR0554 PROTEIN"/>
    <property type="match status" value="1"/>
</dbReference>
<evidence type="ECO:0000313" key="3">
    <source>
        <dbReference type="EMBL" id="CAH2404511.1"/>
    </source>
</evidence>
<feature type="domain" description="DNA primase/polymerase bifunctional N-terminal" evidence="2">
    <location>
        <begin position="14"/>
        <end position="188"/>
    </location>
</feature>
<evidence type="ECO:0000256" key="1">
    <source>
        <dbReference type="SAM" id="MobiDB-lite"/>
    </source>
</evidence>
<feature type="region of interest" description="Disordered" evidence="1">
    <location>
        <begin position="355"/>
        <end position="375"/>
    </location>
</feature>
<dbReference type="InterPro" id="IPR027417">
    <property type="entry name" value="P-loop_NTPase"/>
</dbReference>
<dbReference type="PANTHER" id="PTHR34985">
    <property type="entry name" value="SLR0554 PROTEIN"/>
    <property type="match status" value="1"/>
</dbReference>
<gene>
    <name evidence="3" type="ORF">MES5069_420072</name>
</gene>